<comment type="caution">
    <text evidence="1">The sequence shown here is derived from an EMBL/GenBank/DDBJ whole genome shotgun (WGS) entry which is preliminary data.</text>
</comment>
<dbReference type="EMBL" id="JBHMDO010000017">
    <property type="protein sequence ID" value="MFB9326377.1"/>
    <property type="molecule type" value="Genomic_DNA"/>
</dbReference>
<name>A0ABV5KQH6_9BACL</name>
<accession>A0ABV5KQH6</accession>
<evidence type="ECO:0000313" key="2">
    <source>
        <dbReference type="Proteomes" id="UP001589747"/>
    </source>
</evidence>
<gene>
    <name evidence="1" type="ORF">ACFFSY_10670</name>
</gene>
<dbReference type="RefSeq" id="WP_377493582.1">
    <property type="nucleotide sequence ID" value="NZ_JBHMDO010000017.1"/>
</dbReference>
<evidence type="ECO:0000313" key="1">
    <source>
        <dbReference type="EMBL" id="MFB9326377.1"/>
    </source>
</evidence>
<keyword evidence="2" id="KW-1185">Reference proteome</keyword>
<dbReference type="Proteomes" id="UP001589747">
    <property type="component" value="Unassembled WGS sequence"/>
</dbReference>
<sequence length="71" mass="8107">MGEFRAELIRNHRALEIHGLKRGVILYEHGADAPVKEDFQRRKSLTLGSEESISDPGVYEEVKRENQSLIS</sequence>
<protein>
    <submittedName>
        <fullName evidence="1">Uncharacterized protein</fullName>
    </submittedName>
</protein>
<organism evidence="1 2">
    <name type="scientific">Paenibacillus aurantiacus</name>
    <dbReference type="NCBI Taxonomy" id="1936118"/>
    <lineage>
        <taxon>Bacteria</taxon>
        <taxon>Bacillati</taxon>
        <taxon>Bacillota</taxon>
        <taxon>Bacilli</taxon>
        <taxon>Bacillales</taxon>
        <taxon>Paenibacillaceae</taxon>
        <taxon>Paenibacillus</taxon>
    </lineage>
</organism>
<reference evidence="1 2" key="1">
    <citation type="submission" date="2024-09" db="EMBL/GenBank/DDBJ databases">
        <authorList>
            <person name="Sun Q."/>
            <person name="Mori K."/>
        </authorList>
    </citation>
    <scope>NUCLEOTIDE SEQUENCE [LARGE SCALE GENOMIC DNA]</scope>
    <source>
        <strain evidence="1 2">TISTR 2452</strain>
    </source>
</reference>
<proteinExistence type="predicted"/>